<proteinExistence type="predicted"/>
<evidence type="ECO:0000313" key="1">
    <source>
        <dbReference type="EMBL" id="WXB93963.1"/>
    </source>
</evidence>
<dbReference type="InterPro" id="IPR010461">
    <property type="entry name" value="ComK"/>
</dbReference>
<evidence type="ECO:0000313" key="2">
    <source>
        <dbReference type="Proteomes" id="UP001387364"/>
    </source>
</evidence>
<dbReference type="EMBL" id="CP147404">
    <property type="protein sequence ID" value="WXB93963.1"/>
    <property type="molecule type" value="Genomic_DNA"/>
</dbReference>
<keyword evidence="2" id="KW-1185">Reference proteome</keyword>
<protein>
    <submittedName>
        <fullName evidence="1">Competence protein ComK</fullName>
    </submittedName>
</protein>
<name>A0ABZ2N8H4_9BACI</name>
<dbReference type="RefSeq" id="WP_338753524.1">
    <property type="nucleotide sequence ID" value="NZ_CP147404.1"/>
</dbReference>
<dbReference type="Pfam" id="PF06338">
    <property type="entry name" value="ComK"/>
    <property type="match status" value="1"/>
</dbReference>
<sequence length="159" mass="18480">MNNTHNEYFIRPEVMFIKAIECRGKEHTIVVEEKRTFELTVKPLDLIKKSCLAYGATYDGRRKASKLLLATDKKLPVIIDHFEGTYLFPLASHIRQGNLWISLSKVESFSKIDSKQVSILFTNGQRFSFPITERSLKNQHGKASRLKIKLKQQIHDLYR</sequence>
<organism evidence="1 2">
    <name type="scientific">Bacillus kandeliae</name>
    <dbReference type="NCBI Taxonomy" id="3129297"/>
    <lineage>
        <taxon>Bacteria</taxon>
        <taxon>Bacillati</taxon>
        <taxon>Bacillota</taxon>
        <taxon>Bacilli</taxon>
        <taxon>Bacillales</taxon>
        <taxon>Bacillaceae</taxon>
        <taxon>Bacillus</taxon>
    </lineage>
</organism>
<dbReference type="Proteomes" id="UP001387364">
    <property type="component" value="Chromosome"/>
</dbReference>
<reference evidence="1 2" key="1">
    <citation type="submission" date="2024-02" db="EMBL/GenBank/DDBJ databases">
        <title>Seven novel Bacillus-like species.</title>
        <authorList>
            <person name="Liu G."/>
        </authorList>
    </citation>
    <scope>NUCLEOTIDE SEQUENCE [LARGE SCALE GENOMIC DNA]</scope>
    <source>
        <strain evidence="1 2">FJAT-52991</strain>
    </source>
</reference>
<accession>A0ABZ2N8H4</accession>
<gene>
    <name evidence="1" type="ORF">WDJ61_04860</name>
</gene>